<feature type="domain" description="Transposase IS200-like" evidence="4">
    <location>
        <begin position="9"/>
        <end position="119"/>
    </location>
</feature>
<dbReference type="NCBIfam" id="NF047646">
    <property type="entry name" value="REP_Tyr_transpos"/>
    <property type="match status" value="1"/>
</dbReference>
<keyword evidence="1" id="KW-0815">Transposition</keyword>
<dbReference type="GO" id="GO:0043565">
    <property type="term" value="F:sequence-specific DNA binding"/>
    <property type="evidence" value="ECO:0007669"/>
    <property type="project" value="TreeGrafter"/>
</dbReference>
<dbReference type="Gene3D" id="3.30.70.1290">
    <property type="entry name" value="Transposase IS200-like"/>
    <property type="match status" value="1"/>
</dbReference>
<keyword evidence="2" id="KW-0238">DNA-binding</keyword>
<gene>
    <name evidence="5" type="ORF">DN603_13690</name>
</gene>
<proteinExistence type="inferred from homology"/>
<sequence>MSNYHRSHIPGGTWFFTVNLRNRQSDLLTRYIAQLRAVTADIKRKKPFLINAWVILPEHMHAIWTLPEGDTDYSGRWRDIKKTFTRELGMREVWQPRFWEHVIRHEDDYRRHMDYVYINPVKHGYVKRVIDWPYSTFHRDVSLGLYPPDWAGDVADFDAGERKQNAG</sequence>
<comment type="similarity">
    <text evidence="3">Belongs to the transposase 17 family. RAYT subfamily.</text>
</comment>
<evidence type="ECO:0000256" key="2">
    <source>
        <dbReference type="ARBA" id="ARBA00023125"/>
    </source>
</evidence>
<evidence type="ECO:0000313" key="5">
    <source>
        <dbReference type="EMBL" id="RWT22427.1"/>
    </source>
</evidence>
<dbReference type="EMBL" id="QKOX01000012">
    <property type="protein sequence ID" value="RWT22427.1"/>
    <property type="molecule type" value="Genomic_DNA"/>
</dbReference>
<comment type="caution">
    <text evidence="5">The sequence shown here is derived from an EMBL/GenBank/DDBJ whole genome shotgun (WGS) entry which is preliminary data.</text>
</comment>
<evidence type="ECO:0000259" key="4">
    <source>
        <dbReference type="SMART" id="SM01321"/>
    </source>
</evidence>
<dbReference type="InterPro" id="IPR052715">
    <property type="entry name" value="RAYT_transposase"/>
</dbReference>
<dbReference type="InterPro" id="IPR002686">
    <property type="entry name" value="Transposase_17"/>
</dbReference>
<evidence type="ECO:0000256" key="3">
    <source>
        <dbReference type="ARBA" id="ARBA00061320"/>
    </source>
</evidence>
<dbReference type="FunFam" id="3.30.70.1290:FF:000001">
    <property type="entry name" value="REP-associated tyrosine transposase"/>
    <property type="match status" value="1"/>
</dbReference>
<dbReference type="PANTHER" id="PTHR36966">
    <property type="entry name" value="REP-ASSOCIATED TYROSINE TRANSPOSASE"/>
    <property type="match status" value="1"/>
</dbReference>
<organism evidence="5 6">
    <name type="scientific">Raoultella planticola</name>
    <name type="common">Klebsiella planticola</name>
    <dbReference type="NCBI Taxonomy" id="575"/>
    <lineage>
        <taxon>Bacteria</taxon>
        <taxon>Pseudomonadati</taxon>
        <taxon>Pseudomonadota</taxon>
        <taxon>Gammaproteobacteria</taxon>
        <taxon>Enterobacterales</taxon>
        <taxon>Enterobacteriaceae</taxon>
        <taxon>Klebsiella/Raoultella group</taxon>
        <taxon>Raoultella</taxon>
    </lineage>
</organism>
<dbReference type="AlphaFoldDB" id="A0A443VMI3"/>
<dbReference type="RefSeq" id="WP_064793007.1">
    <property type="nucleotide sequence ID" value="NZ_BIIS01000020.1"/>
</dbReference>
<dbReference type="InterPro" id="IPR036515">
    <property type="entry name" value="Transposase_17_sf"/>
</dbReference>
<reference evidence="5 6" key="1">
    <citation type="submission" date="2018-06" db="EMBL/GenBank/DDBJ databases">
        <title>Carbapenemase-producing Enterobacteriaceae present in wastewater treatment plant effluent and nearby surface waters in the US.</title>
        <authorList>
            <person name="Mathys D.A."/>
            <person name="Mollenkopf D.F."/>
            <person name="Feicht S.M."/>
            <person name="Adams R.J."/>
            <person name="Albers A.L."/>
            <person name="Stuever D.M."/>
            <person name="Daniels J.B."/>
            <person name="Wittum T.E."/>
        </authorList>
    </citation>
    <scope>NUCLEOTIDE SEQUENCE [LARGE SCALE GENOMIC DNA]</scope>
    <source>
        <strain evidence="5 6">GEO_47_Down_B</strain>
    </source>
</reference>
<dbReference type="GO" id="GO:0006313">
    <property type="term" value="P:DNA transposition"/>
    <property type="evidence" value="ECO:0007669"/>
    <property type="project" value="InterPro"/>
</dbReference>
<evidence type="ECO:0000256" key="1">
    <source>
        <dbReference type="ARBA" id="ARBA00022578"/>
    </source>
</evidence>
<accession>A0A443VMI3</accession>
<name>A0A443VMI3_RAOPL</name>
<dbReference type="PANTHER" id="PTHR36966:SF1">
    <property type="entry name" value="REP-ASSOCIATED TYROSINE TRANSPOSASE"/>
    <property type="match status" value="1"/>
</dbReference>
<dbReference type="GO" id="GO:0004803">
    <property type="term" value="F:transposase activity"/>
    <property type="evidence" value="ECO:0007669"/>
    <property type="project" value="InterPro"/>
</dbReference>
<evidence type="ECO:0000313" key="6">
    <source>
        <dbReference type="Proteomes" id="UP000288843"/>
    </source>
</evidence>
<protein>
    <submittedName>
        <fullName evidence="5">Transposase</fullName>
    </submittedName>
</protein>
<dbReference type="SUPFAM" id="SSF143422">
    <property type="entry name" value="Transposase IS200-like"/>
    <property type="match status" value="1"/>
</dbReference>
<dbReference type="SMART" id="SM01321">
    <property type="entry name" value="Y1_Tnp"/>
    <property type="match status" value="1"/>
</dbReference>
<dbReference type="Proteomes" id="UP000288843">
    <property type="component" value="Unassembled WGS sequence"/>
</dbReference>